<comment type="caution">
    <text evidence="15">The sequence shown here is derived from an EMBL/GenBank/DDBJ whole genome shotgun (WGS) entry which is preliminary data.</text>
</comment>
<dbReference type="CDD" id="cd00798">
    <property type="entry name" value="INT_XerDC_C"/>
    <property type="match status" value="1"/>
</dbReference>
<evidence type="ECO:0000256" key="8">
    <source>
        <dbReference type="ARBA" id="ARBA00023125"/>
    </source>
</evidence>
<dbReference type="HAMAP" id="MF_01808">
    <property type="entry name" value="Recomb_XerC_XerD"/>
    <property type="match status" value="1"/>
</dbReference>
<evidence type="ECO:0000259" key="14">
    <source>
        <dbReference type="PROSITE" id="PS51900"/>
    </source>
</evidence>
<dbReference type="PROSITE" id="PS51898">
    <property type="entry name" value="TYR_RECOMBINASE"/>
    <property type="match status" value="1"/>
</dbReference>
<dbReference type="InterPro" id="IPR011932">
    <property type="entry name" value="Recomb_XerD"/>
</dbReference>
<evidence type="ECO:0000256" key="2">
    <source>
        <dbReference type="ARBA" id="ARBA00010450"/>
    </source>
</evidence>
<feature type="active site" evidence="11">
    <location>
        <position position="325"/>
    </location>
</feature>
<feature type="active site" description="O-(3'-phospho-DNA)-tyrosine intermediate" evidence="11">
    <location>
        <position position="334"/>
    </location>
</feature>
<comment type="similarity">
    <text evidence="2 11">Belongs to the 'phage' integrase family. XerD subfamily.</text>
</comment>
<keyword evidence="4 11" id="KW-0963">Cytoplasm</keyword>
<dbReference type="GO" id="GO:0005737">
    <property type="term" value="C:cytoplasm"/>
    <property type="evidence" value="ECO:0007669"/>
    <property type="project" value="UniProtKB-SubCell"/>
</dbReference>
<keyword evidence="5 11" id="KW-0132">Cell division</keyword>
<dbReference type="InterPro" id="IPR023009">
    <property type="entry name" value="Tyrosine_recombinase_XerC/XerD"/>
</dbReference>
<dbReference type="GO" id="GO:0051301">
    <property type="term" value="P:cell division"/>
    <property type="evidence" value="ECO:0007669"/>
    <property type="project" value="UniProtKB-KW"/>
</dbReference>
<keyword evidence="10 11" id="KW-0131">Cell cycle</keyword>
<reference evidence="15" key="1">
    <citation type="submission" date="2021-11" db="EMBL/GenBank/DDBJ databases">
        <title>Streptomyces corallinus and Kineosporia corallina sp. nov., two new coral-derived marine actinobacteria.</title>
        <authorList>
            <person name="Buangrab K."/>
            <person name="Sutthacheep M."/>
            <person name="Yeemin T."/>
            <person name="Harunari E."/>
            <person name="Igarashi Y."/>
            <person name="Sripreechasak P."/>
            <person name="Kanchanasin P."/>
            <person name="Tanasupawat S."/>
            <person name="Phongsopitanun W."/>
        </authorList>
    </citation>
    <scope>NUCLEOTIDE SEQUENCE</scope>
    <source>
        <strain evidence="15">JCM 31032</strain>
    </source>
</reference>
<dbReference type="GO" id="GO:0007059">
    <property type="term" value="P:chromosome segregation"/>
    <property type="evidence" value="ECO:0007669"/>
    <property type="project" value="UniProtKB-UniRule"/>
</dbReference>
<organism evidence="15 16">
    <name type="scientific">Kineosporia babensis</name>
    <dbReference type="NCBI Taxonomy" id="499548"/>
    <lineage>
        <taxon>Bacteria</taxon>
        <taxon>Bacillati</taxon>
        <taxon>Actinomycetota</taxon>
        <taxon>Actinomycetes</taxon>
        <taxon>Kineosporiales</taxon>
        <taxon>Kineosporiaceae</taxon>
        <taxon>Kineosporia</taxon>
    </lineage>
</organism>
<evidence type="ECO:0000256" key="11">
    <source>
        <dbReference type="HAMAP-Rule" id="MF_01807"/>
    </source>
</evidence>
<dbReference type="PROSITE" id="PS51900">
    <property type="entry name" value="CB"/>
    <property type="match status" value="1"/>
</dbReference>
<dbReference type="PANTHER" id="PTHR30349:SF81">
    <property type="entry name" value="TYROSINE RECOMBINASE XERC"/>
    <property type="match status" value="1"/>
</dbReference>
<feature type="domain" description="Core-binding (CB)" evidence="14">
    <location>
        <begin position="50"/>
        <end position="141"/>
    </location>
</feature>
<dbReference type="NCBIfam" id="NF001399">
    <property type="entry name" value="PRK00283.1"/>
    <property type="match status" value="1"/>
</dbReference>
<dbReference type="InterPro" id="IPR013762">
    <property type="entry name" value="Integrase-like_cat_sf"/>
</dbReference>
<dbReference type="InterPro" id="IPR011010">
    <property type="entry name" value="DNA_brk_join_enz"/>
</dbReference>
<evidence type="ECO:0000256" key="6">
    <source>
        <dbReference type="ARBA" id="ARBA00022829"/>
    </source>
</evidence>
<dbReference type="Pfam" id="PF02899">
    <property type="entry name" value="Phage_int_SAM_1"/>
    <property type="match status" value="1"/>
</dbReference>
<dbReference type="Gene3D" id="1.10.443.10">
    <property type="entry name" value="Intergrase catalytic core"/>
    <property type="match status" value="1"/>
</dbReference>
<evidence type="ECO:0000256" key="5">
    <source>
        <dbReference type="ARBA" id="ARBA00022618"/>
    </source>
</evidence>
<evidence type="ECO:0000256" key="7">
    <source>
        <dbReference type="ARBA" id="ARBA00022908"/>
    </source>
</evidence>
<dbReference type="EMBL" id="JAJOMB010000007">
    <property type="protein sequence ID" value="MCD5312440.1"/>
    <property type="molecule type" value="Genomic_DNA"/>
</dbReference>
<dbReference type="PANTHER" id="PTHR30349">
    <property type="entry name" value="PHAGE INTEGRASE-RELATED"/>
    <property type="match status" value="1"/>
</dbReference>
<dbReference type="Gene3D" id="1.10.150.130">
    <property type="match status" value="1"/>
</dbReference>
<dbReference type="SUPFAM" id="SSF47823">
    <property type="entry name" value="lambda integrase-like, N-terminal domain"/>
    <property type="match status" value="1"/>
</dbReference>
<accession>A0A9X1NE79</accession>
<dbReference type="InterPro" id="IPR044068">
    <property type="entry name" value="CB"/>
</dbReference>
<dbReference type="InterPro" id="IPR004107">
    <property type="entry name" value="Integrase_SAM-like_N"/>
</dbReference>
<dbReference type="AlphaFoldDB" id="A0A9X1NE79"/>
<dbReference type="InterPro" id="IPR050090">
    <property type="entry name" value="Tyrosine_recombinase_XerCD"/>
</dbReference>
<dbReference type="Proteomes" id="UP001138997">
    <property type="component" value="Unassembled WGS sequence"/>
</dbReference>
<feature type="active site" evidence="11">
    <location>
        <position position="227"/>
    </location>
</feature>
<proteinExistence type="inferred from homology"/>
<keyword evidence="8 11" id="KW-0238">DNA-binding</keyword>
<protein>
    <recommendedName>
        <fullName evidence="3 11">Tyrosine recombinase XerD</fullName>
    </recommendedName>
</protein>
<feature type="compositionally biased region" description="Basic and acidic residues" evidence="12">
    <location>
        <begin position="1"/>
        <end position="28"/>
    </location>
</feature>
<dbReference type="Pfam" id="PF00589">
    <property type="entry name" value="Phage_integrase"/>
    <property type="match status" value="1"/>
</dbReference>
<feature type="domain" description="Tyr recombinase" evidence="13">
    <location>
        <begin position="162"/>
        <end position="347"/>
    </location>
</feature>
<dbReference type="InterPro" id="IPR010998">
    <property type="entry name" value="Integrase_recombinase_N"/>
</dbReference>
<dbReference type="HAMAP" id="MF_01807">
    <property type="entry name" value="Recomb_XerD"/>
    <property type="match status" value="1"/>
</dbReference>
<evidence type="ECO:0000313" key="15">
    <source>
        <dbReference type="EMBL" id="MCD5312440.1"/>
    </source>
</evidence>
<feature type="region of interest" description="Disordered" evidence="12">
    <location>
        <begin position="1"/>
        <end position="48"/>
    </location>
</feature>
<evidence type="ECO:0000256" key="1">
    <source>
        <dbReference type="ARBA" id="ARBA00004496"/>
    </source>
</evidence>
<keyword evidence="16" id="KW-1185">Reference proteome</keyword>
<evidence type="ECO:0000256" key="3">
    <source>
        <dbReference type="ARBA" id="ARBA00015810"/>
    </source>
</evidence>
<name>A0A9X1NE79_9ACTN</name>
<evidence type="ECO:0000256" key="10">
    <source>
        <dbReference type="ARBA" id="ARBA00023306"/>
    </source>
</evidence>
<evidence type="ECO:0000259" key="13">
    <source>
        <dbReference type="PROSITE" id="PS51898"/>
    </source>
</evidence>
<keyword evidence="9 11" id="KW-0233">DNA recombination</keyword>
<evidence type="ECO:0000313" key="16">
    <source>
        <dbReference type="Proteomes" id="UP001138997"/>
    </source>
</evidence>
<dbReference type="NCBIfam" id="TIGR02225">
    <property type="entry name" value="recomb_XerD"/>
    <property type="match status" value="1"/>
</dbReference>
<comment type="subunit">
    <text evidence="11">Forms a cyclic heterotetrameric complex composed of two molecules of XerC and two molecules of XerD.</text>
</comment>
<dbReference type="GO" id="GO:0003677">
    <property type="term" value="F:DNA binding"/>
    <property type="evidence" value="ECO:0007669"/>
    <property type="project" value="UniProtKB-UniRule"/>
</dbReference>
<feature type="active site" evidence="11">
    <location>
        <position position="299"/>
    </location>
</feature>
<sequence length="356" mass="37781">MADERGRAEATRSRSSTAERPRADEPRVEGPGGEPARAGQARAEPPVRRTPLDEALTGYLDHLAVERGLAANTLGAYRRDLRRYVDFLLSLGLDDPAKVAERDVTSFLAAIRTGEDGAAALSASSAARHVVAVRGFHRFLLLEGRTAIDPAGQVQPPSPPKRLPKAISLDAVERVLAAAGPPETATGLRDRALLELLYGCGARISEAVGCAIDDLDLQSGLIRLKGKGDKERIVPVGSYAVAALEAYLVRGRKSLAEKGRGSPAVFLNARGGPLSRQSAWAVLAGAADRAELSGKVSPHTLRHSFATHLLEGGADVRVVQELLGHASVTTTQLYTRVTADTLREVYVAAHPRALQA</sequence>
<comment type="function">
    <text evidence="11">Site-specific tyrosine recombinase, which acts by catalyzing the cutting and rejoining of the recombining DNA molecules. The XerC-XerD complex is essential to convert dimers of the bacterial chromosome into monomers to permit their segregation at cell division. It also contributes to the segregational stability of plasmids.</text>
</comment>
<comment type="subcellular location">
    <subcellularLocation>
        <location evidence="1 11">Cytoplasm</location>
    </subcellularLocation>
</comment>
<keyword evidence="7 11" id="KW-0229">DNA integration</keyword>
<keyword evidence="6 11" id="KW-0159">Chromosome partition</keyword>
<feature type="active site" evidence="11">
    <location>
        <position position="203"/>
    </location>
</feature>
<evidence type="ECO:0000256" key="4">
    <source>
        <dbReference type="ARBA" id="ARBA00022490"/>
    </source>
</evidence>
<dbReference type="InterPro" id="IPR002104">
    <property type="entry name" value="Integrase_catalytic"/>
</dbReference>
<dbReference type="GO" id="GO:0009037">
    <property type="term" value="F:tyrosine-based site-specific recombinase activity"/>
    <property type="evidence" value="ECO:0007669"/>
    <property type="project" value="UniProtKB-UniRule"/>
</dbReference>
<dbReference type="SUPFAM" id="SSF56349">
    <property type="entry name" value="DNA breaking-rejoining enzymes"/>
    <property type="match status" value="1"/>
</dbReference>
<feature type="active site" evidence="11">
    <location>
        <position position="302"/>
    </location>
</feature>
<evidence type="ECO:0000256" key="12">
    <source>
        <dbReference type="SAM" id="MobiDB-lite"/>
    </source>
</evidence>
<evidence type="ECO:0000256" key="9">
    <source>
        <dbReference type="ARBA" id="ARBA00023172"/>
    </source>
</evidence>
<dbReference type="GO" id="GO:0006313">
    <property type="term" value="P:DNA transposition"/>
    <property type="evidence" value="ECO:0007669"/>
    <property type="project" value="UniProtKB-UniRule"/>
</dbReference>
<gene>
    <name evidence="11 15" type="primary">xerD</name>
    <name evidence="15" type="ORF">LR394_16145</name>
</gene>